<dbReference type="SMART" id="SM00487">
    <property type="entry name" value="DEXDc"/>
    <property type="match status" value="1"/>
</dbReference>
<dbReference type="InterPro" id="IPR038257">
    <property type="entry name" value="CRISPR-assoc_Cas3_HD_sf"/>
</dbReference>
<accession>A0A517NAI4</accession>
<name>A0A517NAI4_9BACT</name>
<dbReference type="GO" id="GO:0005524">
    <property type="term" value="F:ATP binding"/>
    <property type="evidence" value="ECO:0007669"/>
    <property type="project" value="UniProtKB-KW"/>
</dbReference>
<gene>
    <name evidence="13" type="ORF">K227x_25330</name>
</gene>
<evidence type="ECO:0000313" key="13">
    <source>
        <dbReference type="EMBL" id="QDT04144.1"/>
    </source>
</evidence>
<evidence type="ECO:0000259" key="11">
    <source>
        <dbReference type="PROSITE" id="PS51192"/>
    </source>
</evidence>
<reference evidence="13 14" key="1">
    <citation type="submission" date="2019-02" db="EMBL/GenBank/DDBJ databases">
        <title>Deep-cultivation of Planctomycetes and their phenomic and genomic characterization uncovers novel biology.</title>
        <authorList>
            <person name="Wiegand S."/>
            <person name="Jogler M."/>
            <person name="Boedeker C."/>
            <person name="Pinto D."/>
            <person name="Vollmers J."/>
            <person name="Rivas-Marin E."/>
            <person name="Kohn T."/>
            <person name="Peeters S.H."/>
            <person name="Heuer A."/>
            <person name="Rast P."/>
            <person name="Oberbeckmann S."/>
            <person name="Bunk B."/>
            <person name="Jeske O."/>
            <person name="Meyerdierks A."/>
            <person name="Storesund J.E."/>
            <person name="Kallscheuer N."/>
            <person name="Luecker S."/>
            <person name="Lage O.M."/>
            <person name="Pohl T."/>
            <person name="Merkel B.J."/>
            <person name="Hornburger P."/>
            <person name="Mueller R.-W."/>
            <person name="Bruemmer F."/>
            <person name="Labrenz M."/>
            <person name="Spormann A.M."/>
            <person name="Op den Camp H."/>
            <person name="Overmann J."/>
            <person name="Amann R."/>
            <person name="Jetten M.S.M."/>
            <person name="Mascher T."/>
            <person name="Medema M.H."/>
            <person name="Devos D.P."/>
            <person name="Kaster A.-K."/>
            <person name="Ovreas L."/>
            <person name="Rohde M."/>
            <person name="Galperin M.Y."/>
            <person name="Jogler C."/>
        </authorList>
    </citation>
    <scope>NUCLEOTIDE SEQUENCE [LARGE SCALE GENOMIC DNA]</scope>
    <source>
        <strain evidence="13 14">K22_7</strain>
    </source>
</reference>
<keyword evidence="3" id="KW-0540">Nuclease</keyword>
<evidence type="ECO:0000256" key="6">
    <source>
        <dbReference type="ARBA" id="ARBA00022801"/>
    </source>
</evidence>
<dbReference type="CDD" id="cd17930">
    <property type="entry name" value="DEXHc_cas3"/>
    <property type="match status" value="1"/>
</dbReference>
<dbReference type="GO" id="GO:0003676">
    <property type="term" value="F:nucleic acid binding"/>
    <property type="evidence" value="ECO:0007669"/>
    <property type="project" value="InterPro"/>
</dbReference>
<dbReference type="PROSITE" id="PS51192">
    <property type="entry name" value="HELICASE_ATP_BIND_1"/>
    <property type="match status" value="1"/>
</dbReference>
<keyword evidence="9" id="KW-0051">Antiviral defense</keyword>
<dbReference type="InterPro" id="IPR006474">
    <property type="entry name" value="Helicase_Cas3_CRISPR-ass_core"/>
</dbReference>
<dbReference type="InterPro" id="IPR014001">
    <property type="entry name" value="Helicase_ATP-bd"/>
</dbReference>
<evidence type="ECO:0000313" key="14">
    <source>
        <dbReference type="Proteomes" id="UP000318538"/>
    </source>
</evidence>
<dbReference type="KEGG" id="rlc:K227x_25330"/>
<evidence type="ECO:0000256" key="7">
    <source>
        <dbReference type="ARBA" id="ARBA00022806"/>
    </source>
</evidence>
<dbReference type="GO" id="GO:0016787">
    <property type="term" value="F:hydrolase activity"/>
    <property type="evidence" value="ECO:0007669"/>
    <property type="project" value="UniProtKB-KW"/>
</dbReference>
<evidence type="ECO:0000256" key="3">
    <source>
        <dbReference type="ARBA" id="ARBA00022722"/>
    </source>
</evidence>
<dbReference type="InterPro" id="IPR054712">
    <property type="entry name" value="Cas3-like_dom"/>
</dbReference>
<dbReference type="GO" id="GO:0051607">
    <property type="term" value="P:defense response to virus"/>
    <property type="evidence" value="ECO:0007669"/>
    <property type="project" value="UniProtKB-KW"/>
</dbReference>
<dbReference type="Pfam" id="PF22590">
    <property type="entry name" value="Cas3-like_C_2"/>
    <property type="match status" value="1"/>
</dbReference>
<dbReference type="Gene3D" id="3.40.50.300">
    <property type="entry name" value="P-loop containing nucleotide triphosphate hydrolases"/>
    <property type="match status" value="2"/>
</dbReference>
<dbReference type="Gene3D" id="1.10.3210.30">
    <property type="match status" value="1"/>
</dbReference>
<keyword evidence="14" id="KW-1185">Reference proteome</keyword>
<evidence type="ECO:0000256" key="9">
    <source>
        <dbReference type="ARBA" id="ARBA00023118"/>
    </source>
</evidence>
<feature type="domain" description="HD Cas3-type" evidence="12">
    <location>
        <begin position="17"/>
        <end position="197"/>
    </location>
</feature>
<keyword evidence="8" id="KW-0067">ATP-binding</keyword>
<comment type="similarity">
    <text evidence="1">In the N-terminal section; belongs to the CRISPR-associated nuclease Cas3-HD family.</text>
</comment>
<keyword evidence="4" id="KW-0479">Metal-binding</keyword>
<dbReference type="NCBIfam" id="TIGR01596">
    <property type="entry name" value="cas3_HD"/>
    <property type="match status" value="1"/>
</dbReference>
<keyword evidence="5" id="KW-0547">Nucleotide-binding</keyword>
<dbReference type="CDD" id="cd09641">
    <property type="entry name" value="Cas3''_I"/>
    <property type="match status" value="1"/>
</dbReference>
<dbReference type="GO" id="GO:0046872">
    <property type="term" value="F:metal ion binding"/>
    <property type="evidence" value="ECO:0007669"/>
    <property type="project" value="UniProtKB-KW"/>
</dbReference>
<evidence type="ECO:0000256" key="1">
    <source>
        <dbReference type="ARBA" id="ARBA00006847"/>
    </source>
</evidence>
<feature type="region of interest" description="Disordered" evidence="10">
    <location>
        <begin position="1"/>
        <end position="21"/>
    </location>
</feature>
<dbReference type="InterPro" id="IPR011545">
    <property type="entry name" value="DEAD/DEAH_box_helicase_dom"/>
</dbReference>
<comment type="similarity">
    <text evidence="2">In the central section; belongs to the CRISPR-associated helicase Cas3 family.</text>
</comment>
<proteinExistence type="inferred from homology"/>
<dbReference type="Proteomes" id="UP000318538">
    <property type="component" value="Chromosome"/>
</dbReference>
<evidence type="ECO:0000256" key="8">
    <source>
        <dbReference type="ARBA" id="ARBA00022840"/>
    </source>
</evidence>
<evidence type="ECO:0000256" key="10">
    <source>
        <dbReference type="SAM" id="MobiDB-lite"/>
    </source>
</evidence>
<keyword evidence="7 13" id="KW-0347">Helicase</keyword>
<protein>
    <submittedName>
        <fullName evidence="13">Helicase Cas3</fullName>
    </submittedName>
</protein>
<evidence type="ECO:0000256" key="5">
    <source>
        <dbReference type="ARBA" id="ARBA00022741"/>
    </source>
</evidence>
<feature type="domain" description="Helicase ATP-binding" evidence="11">
    <location>
        <begin position="254"/>
        <end position="436"/>
    </location>
</feature>
<dbReference type="PROSITE" id="PS51643">
    <property type="entry name" value="HD_CAS3"/>
    <property type="match status" value="1"/>
</dbReference>
<dbReference type="InterPro" id="IPR027417">
    <property type="entry name" value="P-loop_NTPase"/>
</dbReference>
<organism evidence="13 14">
    <name type="scientific">Rubripirellula lacrimiformis</name>
    <dbReference type="NCBI Taxonomy" id="1930273"/>
    <lineage>
        <taxon>Bacteria</taxon>
        <taxon>Pseudomonadati</taxon>
        <taxon>Planctomycetota</taxon>
        <taxon>Planctomycetia</taxon>
        <taxon>Pirellulales</taxon>
        <taxon>Pirellulaceae</taxon>
        <taxon>Rubripirellula</taxon>
    </lineage>
</organism>
<evidence type="ECO:0000256" key="2">
    <source>
        <dbReference type="ARBA" id="ARBA00009046"/>
    </source>
</evidence>
<evidence type="ECO:0000256" key="4">
    <source>
        <dbReference type="ARBA" id="ARBA00022723"/>
    </source>
</evidence>
<evidence type="ECO:0000259" key="12">
    <source>
        <dbReference type="PROSITE" id="PS51643"/>
    </source>
</evidence>
<dbReference type="GO" id="GO:0004518">
    <property type="term" value="F:nuclease activity"/>
    <property type="evidence" value="ECO:0007669"/>
    <property type="project" value="UniProtKB-KW"/>
</dbReference>
<dbReference type="Pfam" id="PF00270">
    <property type="entry name" value="DEAD"/>
    <property type="match status" value="1"/>
</dbReference>
<dbReference type="AlphaFoldDB" id="A0A517NAI4"/>
<dbReference type="EMBL" id="CP036525">
    <property type="protein sequence ID" value="QDT04144.1"/>
    <property type="molecule type" value="Genomic_DNA"/>
</dbReference>
<sequence>MRTAMPHYAHSLPGNPDRSKWETLGQHEQAVAKLSAGFLNRIDPGLAAWGDLLGRWHDIGKYSEDFQCYLASNGDSDVHSSEVSGKVDHSTAGAQLACSKSSPLGKLIAYTLAGHHAGLPDWDVATGRSGLKQRLDKKVPCWRAEATKGLEALGLPESIPIRPPHTRETFCKHRIASFRVTCLTRMIFSALVDADFLSTEAFMSPEQSINRANVSANMTDLAKAIDNHLGCLRSEAEPSPVNQIRDEVSKACVDAAELVPGLFSLNVPTGGGKTLASLQFALRHAAHHGLDGVVVGIPFTSIIEQNAKVYRGVFESLGEGVVLEHHSNTDPEQETTQSRLQSENWDAPLVVTTNNQLFESLFACRASRCRKLHRIARRVIILDEVQSLPVELLTPTLLAIRELVESFGCTVVLCTATQPAFQWQEDFAIGLHEIRNIIPMTEKLHDRLRRTTVHPIGALSDEQLVARINAEDRVLCIVNTRPHASKLFAELDESSANFHLSTRMCAAHRLHVLDGQIRPRLDQGLQCRVISTQLIEAGVDVDFPVVFRDVCGIDSLTQAAGRCNREGRAAEGSVYFFQGERRPPPGTLRMSADHGLEIARQFDDLLSPEAIEAYFRLHYWQQKERWDFRQVMDAIGRDPSRMEFQFRQIADRYRFIEEVAETLYVPWKKGEQLIRSLSESDYPPDRKLRRRLQRYSINLRRHEMVQLHAAGAVLSFHGYNTLTQRHLYDQKLGLVLSKADGVVPPSDLMC</sequence>
<dbReference type="NCBIfam" id="TIGR01587">
    <property type="entry name" value="cas3_core"/>
    <property type="match status" value="1"/>
</dbReference>
<keyword evidence="6" id="KW-0378">Hydrolase</keyword>
<dbReference type="SUPFAM" id="SSF52540">
    <property type="entry name" value="P-loop containing nucleoside triphosphate hydrolases"/>
    <property type="match status" value="1"/>
</dbReference>
<dbReference type="GO" id="GO:0004386">
    <property type="term" value="F:helicase activity"/>
    <property type="evidence" value="ECO:0007669"/>
    <property type="project" value="UniProtKB-KW"/>
</dbReference>
<dbReference type="InterPro" id="IPR006483">
    <property type="entry name" value="CRISPR-assoc_Cas3_HD"/>
</dbReference>
<dbReference type="Pfam" id="PF18019">
    <property type="entry name" value="Cas3_HD"/>
    <property type="match status" value="1"/>
</dbReference>